<sequence length="443" mass="48183">MTMMQVLLIGRRENNDHLCSEAAPAVCQALLRSDPNLCSKECIKSMCPVSCGKCKLCYNCPYVADSDLCNATSLCSHDELCYGLETVNSYQEHGFRLGCAPQPTFCQSRCASLAQFSSESELEKIVNEIRSLSLPQSGRRFILDSISSVIFSLLYVSQHVFACDDVSTSACQKFAAQNPAMCDYGSCYATLCPRTCHKCASLKCYKCGAVTRPENCNTTIVCPSKDHVCDNPNGETACCSTDLCNNKPQPTTATTRKVPIRRGNSDKVVRQTAASCTDINEDACRDLLSSDANICNTTCAKTLCPVTCGACKQCYECDYVSDSSQCTSTRLCQQGEFCYGIETINSYGEHGFRLGCAPDILCNKLTSMAVSAFGRKRAVAGACCDGNLCNDHLKAVTTTTTTTTTPMPSSTTTTTTKDPCKQAYKVDVDPCSNRLTFQRKEHQ</sequence>
<name>K1RFU9_MAGGI</name>
<evidence type="ECO:0008006" key="2">
    <source>
        <dbReference type="Google" id="ProtNLM"/>
    </source>
</evidence>
<accession>K1RFU9</accession>
<dbReference type="EMBL" id="JH817227">
    <property type="protein sequence ID" value="EKC42574.1"/>
    <property type="molecule type" value="Genomic_DNA"/>
</dbReference>
<dbReference type="AlphaFoldDB" id="K1RFU9"/>
<dbReference type="InParanoid" id="K1RFU9"/>
<dbReference type="InterPro" id="IPR045860">
    <property type="entry name" value="Snake_toxin-like_sf"/>
</dbReference>
<dbReference type="HOGENOM" id="CLU_618562_0_0_1"/>
<gene>
    <name evidence="1" type="ORF">CGI_10023691</name>
</gene>
<organism evidence="1">
    <name type="scientific">Magallana gigas</name>
    <name type="common">Pacific oyster</name>
    <name type="synonym">Crassostrea gigas</name>
    <dbReference type="NCBI Taxonomy" id="29159"/>
    <lineage>
        <taxon>Eukaryota</taxon>
        <taxon>Metazoa</taxon>
        <taxon>Spiralia</taxon>
        <taxon>Lophotrochozoa</taxon>
        <taxon>Mollusca</taxon>
        <taxon>Bivalvia</taxon>
        <taxon>Autobranchia</taxon>
        <taxon>Pteriomorphia</taxon>
        <taxon>Ostreida</taxon>
        <taxon>Ostreoidea</taxon>
        <taxon>Ostreidae</taxon>
        <taxon>Magallana</taxon>
    </lineage>
</organism>
<reference evidence="1" key="1">
    <citation type="journal article" date="2012" name="Nature">
        <title>The oyster genome reveals stress adaptation and complexity of shell formation.</title>
        <authorList>
            <person name="Zhang G."/>
            <person name="Fang X."/>
            <person name="Guo X."/>
            <person name="Li L."/>
            <person name="Luo R."/>
            <person name="Xu F."/>
            <person name="Yang P."/>
            <person name="Zhang L."/>
            <person name="Wang X."/>
            <person name="Qi H."/>
            <person name="Xiong Z."/>
            <person name="Que H."/>
            <person name="Xie Y."/>
            <person name="Holland P.W."/>
            <person name="Paps J."/>
            <person name="Zhu Y."/>
            <person name="Wu F."/>
            <person name="Chen Y."/>
            <person name="Wang J."/>
            <person name="Peng C."/>
            <person name="Meng J."/>
            <person name="Yang L."/>
            <person name="Liu J."/>
            <person name="Wen B."/>
            <person name="Zhang N."/>
            <person name="Huang Z."/>
            <person name="Zhu Q."/>
            <person name="Feng Y."/>
            <person name="Mount A."/>
            <person name="Hedgecock D."/>
            <person name="Xu Z."/>
            <person name="Liu Y."/>
            <person name="Domazet-Loso T."/>
            <person name="Du Y."/>
            <person name="Sun X."/>
            <person name="Zhang S."/>
            <person name="Liu B."/>
            <person name="Cheng P."/>
            <person name="Jiang X."/>
            <person name="Li J."/>
            <person name="Fan D."/>
            <person name="Wang W."/>
            <person name="Fu W."/>
            <person name="Wang T."/>
            <person name="Wang B."/>
            <person name="Zhang J."/>
            <person name="Peng Z."/>
            <person name="Li Y."/>
            <person name="Li N."/>
            <person name="Wang J."/>
            <person name="Chen M."/>
            <person name="He Y."/>
            <person name="Tan F."/>
            <person name="Song X."/>
            <person name="Zheng Q."/>
            <person name="Huang R."/>
            <person name="Yang H."/>
            <person name="Du X."/>
            <person name="Chen L."/>
            <person name="Yang M."/>
            <person name="Gaffney P.M."/>
            <person name="Wang S."/>
            <person name="Luo L."/>
            <person name="She Z."/>
            <person name="Ming Y."/>
            <person name="Huang W."/>
            <person name="Zhang S."/>
            <person name="Huang B."/>
            <person name="Zhang Y."/>
            <person name="Qu T."/>
            <person name="Ni P."/>
            <person name="Miao G."/>
            <person name="Wang J."/>
            <person name="Wang Q."/>
            <person name="Steinberg C.E."/>
            <person name="Wang H."/>
            <person name="Li N."/>
            <person name="Qian L."/>
            <person name="Zhang G."/>
            <person name="Li Y."/>
            <person name="Yang H."/>
            <person name="Liu X."/>
            <person name="Wang J."/>
            <person name="Yin Y."/>
            <person name="Wang J."/>
        </authorList>
    </citation>
    <scope>NUCLEOTIDE SEQUENCE [LARGE SCALE GENOMIC DNA]</scope>
    <source>
        <strain evidence="1">05x7-T-G4-1.051#20</strain>
    </source>
</reference>
<proteinExistence type="predicted"/>
<protein>
    <recommendedName>
        <fullName evidence="2">ShKT domain-containing protein</fullName>
    </recommendedName>
</protein>
<dbReference type="Gene3D" id="2.10.60.10">
    <property type="entry name" value="CD59"/>
    <property type="match status" value="1"/>
</dbReference>
<evidence type="ECO:0000313" key="1">
    <source>
        <dbReference type="EMBL" id="EKC42574.1"/>
    </source>
</evidence>